<proteinExistence type="predicted"/>
<gene>
    <name evidence="1" type="ORF">ROG8370_03796</name>
</gene>
<keyword evidence="2" id="KW-1185">Reference proteome</keyword>
<evidence type="ECO:0000313" key="2">
    <source>
        <dbReference type="Proteomes" id="UP000194012"/>
    </source>
</evidence>
<dbReference type="AlphaFoldDB" id="A0A1X7AEE8"/>
<reference evidence="2" key="1">
    <citation type="submission" date="2017-03" db="EMBL/GenBank/DDBJ databases">
        <authorList>
            <person name="Rodrigo-Torres L."/>
            <person name="Arahal R.D."/>
            <person name="Lucena T."/>
        </authorList>
    </citation>
    <scope>NUCLEOTIDE SEQUENCE [LARGE SCALE GENOMIC DNA]</scope>
    <source>
        <strain evidence="2">CECT 8370</strain>
    </source>
</reference>
<protein>
    <submittedName>
        <fullName evidence="1">Uncharacterized protein</fullName>
    </submittedName>
</protein>
<organism evidence="1 2">
    <name type="scientific">Roseovarius gaetbuli</name>
    <dbReference type="NCBI Taxonomy" id="1356575"/>
    <lineage>
        <taxon>Bacteria</taxon>
        <taxon>Pseudomonadati</taxon>
        <taxon>Pseudomonadota</taxon>
        <taxon>Alphaproteobacteria</taxon>
        <taxon>Rhodobacterales</taxon>
        <taxon>Roseobacteraceae</taxon>
        <taxon>Roseovarius</taxon>
    </lineage>
</organism>
<dbReference type="EMBL" id="FWFJ01000071">
    <property type="protein sequence ID" value="SLN75562.1"/>
    <property type="molecule type" value="Genomic_DNA"/>
</dbReference>
<sequence length="307" mass="34355">MRNHIGPVGGHVFFQHGFVCRSRGKSCLERQRLLHLPRGKQWMGAVAAGFAVGQVMGQQTCFGAVVAAQCCCVMPRVEKSTRRAALALTIGQIVLQRVSARVLDVRVVCQIPLRIEQADGCGPDLLRGQIIAHRPFGGRHDSVPQAFEHGACCMGLIPLHRGLGCCRLSRRDQIDHILRFGPYRCGNVTAVYPGWLLAQSQRHARRHDINHSDRGDLCKACQHQIDLMLGQRILDRDLLTDEKDAVRLQPRRQQLCGHHSLDPSCRGAKMHMTLHTCLKAGDQMVCKFGDHWRGQFRQVAKARSHRA</sequence>
<dbReference type="Proteomes" id="UP000194012">
    <property type="component" value="Unassembled WGS sequence"/>
</dbReference>
<accession>A0A1X7AEE8</accession>
<name>A0A1X7AEE8_9RHOB</name>
<evidence type="ECO:0000313" key="1">
    <source>
        <dbReference type="EMBL" id="SLN75562.1"/>
    </source>
</evidence>